<gene>
    <name evidence="8" type="ORF">PAC_05686</name>
</gene>
<dbReference type="InterPro" id="IPR050984">
    <property type="entry name" value="Gfo/Idh/MocA_domain"/>
</dbReference>
<sequence>MAALVGRVYTAFVPPKSVIPPKSGNAIKFGILGAANIAPMALITPAKSHPEVIIQSVAARDRAKAEKFAKANNIPQVHGSYQEMLDDPNIDAIYIALPNSFHFEWTVRSIRAGKHVLLEKPSVSNAIEAEMLFKMPELSAPNAPVLLEAFHTRFFPSWQYFQTLVVPENIEYIKSVSMLPWWGTSKDDIYFNYNLSGGTMMSLGTYNFATIRALFRAEPVECLSCETHQFPEEAHKNIDTDFKAKFRFPNGGIGEASSTLNGPTIWTPSSVAVTNKEVIVPDNSLPPGQEKVLKLEQTIHGVAFGLLWHRIDIKSNYTIRTKTGGKVIKRWSEKKSHKAYTFKEAGGQFAKYPGESYWISYRHQLEQFVNKVKGRETQSWVSGEDSIAQMKMLDMAYEKSGLGIRPTSKFRP</sequence>
<evidence type="ECO:0000256" key="2">
    <source>
        <dbReference type="ARBA" id="ARBA00023002"/>
    </source>
</evidence>
<dbReference type="InterPro" id="IPR000683">
    <property type="entry name" value="Gfo/Idh/MocA-like_OxRdtase_N"/>
</dbReference>
<organism evidence="8 9">
    <name type="scientific">Phialocephala subalpina</name>
    <dbReference type="NCBI Taxonomy" id="576137"/>
    <lineage>
        <taxon>Eukaryota</taxon>
        <taxon>Fungi</taxon>
        <taxon>Dikarya</taxon>
        <taxon>Ascomycota</taxon>
        <taxon>Pezizomycotina</taxon>
        <taxon>Leotiomycetes</taxon>
        <taxon>Helotiales</taxon>
        <taxon>Mollisiaceae</taxon>
        <taxon>Phialocephala</taxon>
        <taxon>Phialocephala fortinii species complex</taxon>
    </lineage>
</organism>
<keyword evidence="2" id="KW-0560">Oxidoreductase</keyword>
<evidence type="ECO:0000256" key="4">
    <source>
        <dbReference type="ARBA" id="ARBA00042988"/>
    </source>
</evidence>
<dbReference type="Gene3D" id="3.40.50.720">
    <property type="entry name" value="NAD(P)-binding Rossmann-like Domain"/>
    <property type="match status" value="1"/>
</dbReference>
<dbReference type="EC" id="1.1.1.179" evidence="3"/>
<evidence type="ECO:0000313" key="9">
    <source>
        <dbReference type="Proteomes" id="UP000184330"/>
    </source>
</evidence>
<keyword evidence="9" id="KW-1185">Reference proteome</keyword>
<reference evidence="8 9" key="1">
    <citation type="submission" date="2016-03" db="EMBL/GenBank/DDBJ databases">
        <authorList>
            <person name="Ploux O."/>
        </authorList>
    </citation>
    <scope>NUCLEOTIDE SEQUENCE [LARGE SCALE GENOMIC DNA]</scope>
    <source>
        <strain evidence="8 9">UAMH 11012</strain>
    </source>
</reference>
<dbReference type="Gene3D" id="3.30.360.10">
    <property type="entry name" value="Dihydrodipicolinate Reductase, domain 2"/>
    <property type="match status" value="1"/>
</dbReference>
<name>A0A1L7WSQ1_9HELO</name>
<evidence type="ECO:0000256" key="1">
    <source>
        <dbReference type="ARBA" id="ARBA00010928"/>
    </source>
</evidence>
<comment type="similarity">
    <text evidence="1">Belongs to the Gfo/Idh/MocA family.</text>
</comment>
<evidence type="ECO:0000256" key="5">
    <source>
        <dbReference type="ARBA" id="ARBA00049233"/>
    </source>
</evidence>
<dbReference type="PANTHER" id="PTHR22604">
    <property type="entry name" value="OXIDOREDUCTASES"/>
    <property type="match status" value="1"/>
</dbReference>
<dbReference type="EMBL" id="FJOG01000007">
    <property type="protein sequence ID" value="CZR55798.1"/>
    <property type="molecule type" value="Genomic_DNA"/>
</dbReference>
<comment type="catalytic activity">
    <reaction evidence="5">
        <text>D-xylose + NADP(+) = D-xylono-1,5-lactone + NADPH + H(+)</text>
        <dbReference type="Rhea" id="RHEA:22000"/>
        <dbReference type="ChEBI" id="CHEBI:15378"/>
        <dbReference type="ChEBI" id="CHEBI:15867"/>
        <dbReference type="ChEBI" id="CHEBI:53455"/>
        <dbReference type="ChEBI" id="CHEBI:57783"/>
        <dbReference type="ChEBI" id="CHEBI:58349"/>
        <dbReference type="EC" id="1.1.1.179"/>
    </reaction>
</comment>
<evidence type="ECO:0000259" key="7">
    <source>
        <dbReference type="Pfam" id="PF22725"/>
    </source>
</evidence>
<evidence type="ECO:0000313" key="8">
    <source>
        <dbReference type="EMBL" id="CZR55798.1"/>
    </source>
</evidence>
<feature type="domain" description="Gfo/Idh/MocA-like oxidoreductase N-terminal" evidence="6">
    <location>
        <begin position="27"/>
        <end position="135"/>
    </location>
</feature>
<protein>
    <recommendedName>
        <fullName evidence="3">D-xylose 1-dehydrogenase (NADP(+), D-xylono-1,5-lactone-forming)</fullName>
        <ecNumber evidence="3">1.1.1.179</ecNumber>
    </recommendedName>
    <alternativeName>
        <fullName evidence="4">D-xylose-NADP dehydrogenase</fullName>
    </alternativeName>
</protein>
<accession>A0A1L7WSQ1</accession>
<dbReference type="SUPFAM" id="SSF55347">
    <property type="entry name" value="Glyceraldehyde-3-phosphate dehydrogenase-like, C-terminal domain"/>
    <property type="match status" value="1"/>
</dbReference>
<dbReference type="AlphaFoldDB" id="A0A1L7WSQ1"/>
<evidence type="ECO:0000259" key="6">
    <source>
        <dbReference type="Pfam" id="PF01408"/>
    </source>
</evidence>
<dbReference type="SUPFAM" id="SSF51735">
    <property type="entry name" value="NAD(P)-binding Rossmann-fold domains"/>
    <property type="match status" value="1"/>
</dbReference>
<dbReference type="PANTHER" id="PTHR22604:SF105">
    <property type="entry name" value="TRANS-1,2-DIHYDROBENZENE-1,2-DIOL DEHYDROGENASE"/>
    <property type="match status" value="1"/>
</dbReference>
<dbReference type="STRING" id="576137.A0A1L7WSQ1"/>
<dbReference type="GO" id="GO:0000166">
    <property type="term" value="F:nucleotide binding"/>
    <property type="evidence" value="ECO:0007669"/>
    <property type="project" value="InterPro"/>
</dbReference>
<dbReference type="Pfam" id="PF22725">
    <property type="entry name" value="GFO_IDH_MocA_C3"/>
    <property type="match status" value="1"/>
</dbReference>
<dbReference type="InterPro" id="IPR036291">
    <property type="entry name" value="NAD(P)-bd_dom_sf"/>
</dbReference>
<dbReference type="Pfam" id="PF01408">
    <property type="entry name" value="GFO_IDH_MocA"/>
    <property type="match status" value="1"/>
</dbReference>
<feature type="domain" description="GFO/IDH/MocA-like oxidoreductase" evidence="7">
    <location>
        <begin position="181"/>
        <end position="261"/>
    </location>
</feature>
<dbReference type="InterPro" id="IPR055170">
    <property type="entry name" value="GFO_IDH_MocA-like_dom"/>
</dbReference>
<dbReference type="OrthoDB" id="6417021at2759"/>
<dbReference type="GO" id="GO:0047837">
    <property type="term" value="F:D-xylose 1-dehydrogenase (NADP+) activity"/>
    <property type="evidence" value="ECO:0007669"/>
    <property type="project" value="UniProtKB-EC"/>
</dbReference>
<dbReference type="Proteomes" id="UP000184330">
    <property type="component" value="Unassembled WGS sequence"/>
</dbReference>
<evidence type="ECO:0000256" key="3">
    <source>
        <dbReference type="ARBA" id="ARBA00038984"/>
    </source>
</evidence>
<proteinExistence type="inferred from homology"/>